<gene>
    <name evidence="1" type="ORF">DARMORV10_A06P41960.1</name>
</gene>
<evidence type="ECO:0000313" key="1">
    <source>
        <dbReference type="EMBL" id="CAF2090279.1"/>
    </source>
</evidence>
<sequence length="70" mass="8202">MGISLREDKIMFGNKKKKSFCFCPDISKILFGIDSILRSLVSKTQVSTICLHYLQTLDMEHRIWRDYQSS</sequence>
<proteinExistence type="predicted"/>
<dbReference type="Proteomes" id="UP001295469">
    <property type="component" value="Chromosome A06"/>
</dbReference>
<organism evidence="1">
    <name type="scientific">Brassica napus</name>
    <name type="common">Rape</name>
    <dbReference type="NCBI Taxonomy" id="3708"/>
    <lineage>
        <taxon>Eukaryota</taxon>
        <taxon>Viridiplantae</taxon>
        <taxon>Streptophyta</taxon>
        <taxon>Embryophyta</taxon>
        <taxon>Tracheophyta</taxon>
        <taxon>Spermatophyta</taxon>
        <taxon>Magnoliopsida</taxon>
        <taxon>eudicotyledons</taxon>
        <taxon>Gunneridae</taxon>
        <taxon>Pentapetalae</taxon>
        <taxon>rosids</taxon>
        <taxon>malvids</taxon>
        <taxon>Brassicales</taxon>
        <taxon>Brassicaceae</taxon>
        <taxon>Brassiceae</taxon>
        <taxon>Brassica</taxon>
    </lineage>
</organism>
<name>A0A816SNH1_BRANA</name>
<protein>
    <submittedName>
        <fullName evidence="1">(rape) hypothetical protein</fullName>
    </submittedName>
</protein>
<accession>A0A816SNH1</accession>
<dbReference type="AlphaFoldDB" id="A0A816SNH1"/>
<dbReference type="EMBL" id="HG994360">
    <property type="protein sequence ID" value="CAF2090279.1"/>
    <property type="molecule type" value="Genomic_DNA"/>
</dbReference>
<reference evidence="1" key="1">
    <citation type="submission" date="2021-01" db="EMBL/GenBank/DDBJ databases">
        <authorList>
            <consortium name="Genoscope - CEA"/>
            <person name="William W."/>
        </authorList>
    </citation>
    <scope>NUCLEOTIDE SEQUENCE</scope>
</reference>